<evidence type="ECO:0000256" key="2">
    <source>
        <dbReference type="RuleBase" id="RU000363"/>
    </source>
</evidence>
<dbReference type="Pfam" id="PF00106">
    <property type="entry name" value="adh_short"/>
    <property type="match status" value="1"/>
</dbReference>
<protein>
    <submittedName>
        <fullName evidence="3">NAD(P)-dependent dehydrogenase (Short-subunit alcohol dehydrogenase family)</fullName>
    </submittedName>
</protein>
<evidence type="ECO:0000313" key="3">
    <source>
        <dbReference type="EMBL" id="MBB5986837.1"/>
    </source>
</evidence>
<dbReference type="EMBL" id="JACHKA010000001">
    <property type="protein sequence ID" value="MBB5986837.1"/>
    <property type="molecule type" value="Genomic_DNA"/>
</dbReference>
<dbReference type="PRINTS" id="PR00080">
    <property type="entry name" value="SDRFAMILY"/>
</dbReference>
<dbReference type="InterPro" id="IPR050259">
    <property type="entry name" value="SDR"/>
</dbReference>
<dbReference type="Proteomes" id="UP001138540">
    <property type="component" value="Unassembled WGS sequence"/>
</dbReference>
<dbReference type="PANTHER" id="PTHR42879">
    <property type="entry name" value="3-OXOACYL-(ACYL-CARRIER-PROTEIN) REDUCTASE"/>
    <property type="match status" value="1"/>
</dbReference>
<name>A0ABR6NHT4_9SPHN</name>
<sequence>MGSPVSARLIETVAFVTGGGRGLGAGIATALAEAGASVVVAARTLPQVEETVQAITRAGGRAIGVRCDVTVRDSVAAAYAEAKAAFGMPDLLVNNAGVQGPLGPVGLVDTQAWWDTQAVHVLGALHCISTALPDMIERGHGRILNIASQAGTFVAPFASAYAVAKASLIRLTEHLDFEQKAAGVRAFAIQPGTIMTAMAQETLKSPEAHAFAKPLVALLESTTAEESAQGMARLCRFVVALAAGEHDAMAGRYLDIEKDIPDAATGSQPS</sequence>
<dbReference type="InterPro" id="IPR002347">
    <property type="entry name" value="SDR_fam"/>
</dbReference>
<keyword evidence="4" id="KW-1185">Reference proteome</keyword>
<dbReference type="InterPro" id="IPR036291">
    <property type="entry name" value="NAD(P)-bd_dom_sf"/>
</dbReference>
<evidence type="ECO:0000313" key="4">
    <source>
        <dbReference type="Proteomes" id="UP001138540"/>
    </source>
</evidence>
<accession>A0ABR6NHT4</accession>
<reference evidence="3 4" key="1">
    <citation type="submission" date="2020-08" db="EMBL/GenBank/DDBJ databases">
        <title>Exploring microbial biodiversity for novel pathways involved in the catabolism of aromatic compounds derived from lignin.</title>
        <authorList>
            <person name="Elkins J."/>
        </authorList>
    </citation>
    <scope>NUCLEOTIDE SEQUENCE [LARGE SCALE GENOMIC DNA]</scope>
    <source>
        <strain evidence="3 4">B1D3A</strain>
    </source>
</reference>
<comment type="caution">
    <text evidence="3">The sequence shown here is derived from an EMBL/GenBank/DDBJ whole genome shotgun (WGS) entry which is preliminary data.</text>
</comment>
<organism evidence="3 4">
    <name type="scientific">Sphingobium lignivorans</name>
    <dbReference type="NCBI Taxonomy" id="2735886"/>
    <lineage>
        <taxon>Bacteria</taxon>
        <taxon>Pseudomonadati</taxon>
        <taxon>Pseudomonadota</taxon>
        <taxon>Alphaproteobacteria</taxon>
        <taxon>Sphingomonadales</taxon>
        <taxon>Sphingomonadaceae</taxon>
        <taxon>Sphingobium</taxon>
    </lineage>
</organism>
<dbReference type="CDD" id="cd05233">
    <property type="entry name" value="SDR_c"/>
    <property type="match status" value="1"/>
</dbReference>
<dbReference type="PANTHER" id="PTHR42879:SF2">
    <property type="entry name" value="3-OXOACYL-[ACYL-CARRIER-PROTEIN] REDUCTASE FABG"/>
    <property type="match status" value="1"/>
</dbReference>
<gene>
    <name evidence="3" type="ORF">HNP60_002811</name>
</gene>
<dbReference type="Gene3D" id="3.40.50.720">
    <property type="entry name" value="NAD(P)-binding Rossmann-like Domain"/>
    <property type="match status" value="1"/>
</dbReference>
<comment type="similarity">
    <text evidence="1 2">Belongs to the short-chain dehydrogenases/reductases (SDR) family.</text>
</comment>
<evidence type="ECO:0000256" key="1">
    <source>
        <dbReference type="ARBA" id="ARBA00006484"/>
    </source>
</evidence>
<dbReference type="PRINTS" id="PR00081">
    <property type="entry name" value="GDHRDH"/>
</dbReference>
<dbReference type="SUPFAM" id="SSF51735">
    <property type="entry name" value="NAD(P)-binding Rossmann-fold domains"/>
    <property type="match status" value="1"/>
</dbReference>
<proteinExistence type="inferred from homology"/>